<evidence type="ECO:0000256" key="7">
    <source>
        <dbReference type="ARBA" id="ARBA00022857"/>
    </source>
</evidence>
<dbReference type="SUPFAM" id="SSF51905">
    <property type="entry name" value="FAD/NAD(P)-binding domain"/>
    <property type="match status" value="2"/>
</dbReference>
<keyword evidence="8 12" id="KW-1133">Transmembrane helix</keyword>
<keyword evidence="4" id="KW-0285">Flavoprotein</keyword>
<dbReference type="GO" id="GO:0022857">
    <property type="term" value="F:transmembrane transporter activity"/>
    <property type="evidence" value="ECO:0007669"/>
    <property type="project" value="InterPro"/>
</dbReference>
<comment type="subcellular location">
    <subcellularLocation>
        <location evidence="1">Membrane</location>
        <topology evidence="1">Multi-pass membrane protein</topology>
    </subcellularLocation>
</comment>
<feature type="transmembrane region" description="Helical" evidence="12">
    <location>
        <begin position="295"/>
        <end position="319"/>
    </location>
</feature>
<dbReference type="InterPro" id="IPR020946">
    <property type="entry name" value="Flavin_mOase-like"/>
</dbReference>
<evidence type="ECO:0000313" key="13">
    <source>
        <dbReference type="EMBL" id="XDQ41047.1"/>
    </source>
</evidence>
<sequence length="965" mass="103609">MGTEQPDDRSGQAAHEPRAGSGRARRVLSTRRVVFLVIAAAAPMAAIAGNAPLALVRGNGISLPAAYILAAAVLLCFAAGYSAMSKRVVNDGAFYVFVARGLGKPAGTATAYVAALGYLSLSVGMAAVFGYFTSLVFAQSGVDVPWGVFTAAGVVVVAAFGHRSADVSARFLGFLMGLEFAVLIVLDVLVVGHKGVAAFPAESFSAGQLFGGSIGIALMFAFTSFVGFESAALYGEETRDPARSIPRALYISVISIAVFYVLTAWVVIGGAGGTAAPERARKDLGNLVFTLAEQYGGTALLDATAVLLCTSVLASWIALHNAASRYLFALGWEQVAPRALGRYHPVHRSPHIGSAVVTTVTVAVVGALGLAGANPYETIAAAVVGMGTLSIVLVQAFTALAVMVFFRGRGDRRLFSGVVAPVVGTLGLGTAFALAATNYATLTGTDNVLINLVPVLIVATALTGVLAALRLRTRRPLAYTQLAGTRNRHRPDARAPHERPAYTRRYCVVGAGPSGMIMARNLLREGVPFDWYERNPDFGGIWDPDHAGSPMYDSCHFISSKYTSGFYGAPMPSHLPDYPGWREIRDYIRDFGRQYDLYRHVRFGTEVTSAEPMAGDRWRVTLSDGTVHEYDGLVVCPGVTWHPNEISLPGREVFRGTVRHSVTFRDGLEFRGKRVLVVGAGNSGVDIACDAARHADTAYLSVRRGYRFVPKHVAGVPTDALLSGKLDPPKGLVLSSDVNALLDTLVGDLTRLGLPAPDHDALSSHPIMNTQVLHYLAHGDLVARPDVARLTETGVVFADGSAAEVDEIVLATGYEYRMPFLDPGLLEWKHGHPQLYLNVFSRELDSLYVLGFVEFADAAYKRFEEMAQLIMIDINARETGVRKDELTQLKRTDTPDLRGGVKYLDSPRHTNYVERSTYMAYLAQLRDRFGWHDVDDHTFDALRAGAPSALSSTSASEPPKEPSHA</sequence>
<dbReference type="Gene3D" id="1.20.1740.10">
    <property type="entry name" value="Amino acid/polyamine transporter I"/>
    <property type="match status" value="1"/>
</dbReference>
<dbReference type="GO" id="GO:0016020">
    <property type="term" value="C:membrane"/>
    <property type="evidence" value="ECO:0007669"/>
    <property type="project" value="UniProtKB-SubCell"/>
</dbReference>
<organism evidence="13">
    <name type="scientific">Streptomyces sp. R39</name>
    <dbReference type="NCBI Taxonomy" id="3238631"/>
    <lineage>
        <taxon>Bacteria</taxon>
        <taxon>Bacillati</taxon>
        <taxon>Actinomycetota</taxon>
        <taxon>Actinomycetes</taxon>
        <taxon>Kitasatosporales</taxon>
        <taxon>Streptomycetaceae</taxon>
        <taxon>Streptomyces</taxon>
    </lineage>
</organism>
<feature type="transmembrane region" description="Helical" evidence="12">
    <location>
        <begin position="172"/>
        <end position="192"/>
    </location>
</feature>
<keyword evidence="5 12" id="KW-0812">Transmembrane</keyword>
<proteinExistence type="inferred from homology"/>
<feature type="transmembrane region" description="Helical" evidence="12">
    <location>
        <begin position="448"/>
        <end position="469"/>
    </location>
</feature>
<evidence type="ECO:0000256" key="9">
    <source>
        <dbReference type="ARBA" id="ARBA00023002"/>
    </source>
</evidence>
<dbReference type="GO" id="GO:0004499">
    <property type="term" value="F:N,N-dimethylaniline monooxygenase activity"/>
    <property type="evidence" value="ECO:0007669"/>
    <property type="project" value="InterPro"/>
</dbReference>
<dbReference type="Pfam" id="PF13520">
    <property type="entry name" value="AA_permease_2"/>
    <property type="match status" value="1"/>
</dbReference>
<feature type="transmembrane region" description="Helical" evidence="12">
    <location>
        <begin position="204"/>
        <end position="228"/>
    </location>
</feature>
<feature type="region of interest" description="Disordered" evidence="11">
    <location>
        <begin position="1"/>
        <end position="24"/>
    </location>
</feature>
<keyword evidence="9" id="KW-0560">Oxidoreductase</keyword>
<feature type="transmembrane region" description="Helical" evidence="12">
    <location>
        <begin position="352"/>
        <end position="373"/>
    </location>
</feature>
<evidence type="ECO:0000256" key="2">
    <source>
        <dbReference type="ARBA" id="ARBA00009183"/>
    </source>
</evidence>
<comment type="similarity">
    <text evidence="3">Belongs to the FAD-binding monooxygenase family.</text>
</comment>
<dbReference type="GO" id="GO:0050661">
    <property type="term" value="F:NADP binding"/>
    <property type="evidence" value="ECO:0007669"/>
    <property type="project" value="InterPro"/>
</dbReference>
<evidence type="ECO:0000256" key="11">
    <source>
        <dbReference type="SAM" id="MobiDB-lite"/>
    </source>
</evidence>
<feature type="transmembrane region" description="Helical" evidence="12">
    <location>
        <begin position="61"/>
        <end position="81"/>
    </location>
</feature>
<dbReference type="GO" id="GO:0050660">
    <property type="term" value="F:flavin adenine dinucleotide binding"/>
    <property type="evidence" value="ECO:0007669"/>
    <property type="project" value="InterPro"/>
</dbReference>
<dbReference type="InterPro" id="IPR002293">
    <property type="entry name" value="AA/rel_permease1"/>
</dbReference>
<dbReference type="PANTHER" id="PTHR23023">
    <property type="entry name" value="DIMETHYLANILINE MONOOXYGENASE"/>
    <property type="match status" value="1"/>
</dbReference>
<evidence type="ECO:0000256" key="1">
    <source>
        <dbReference type="ARBA" id="ARBA00004141"/>
    </source>
</evidence>
<dbReference type="RefSeq" id="WP_369220784.1">
    <property type="nucleotide sequence ID" value="NZ_CP163441.1"/>
</dbReference>
<reference evidence="13" key="1">
    <citation type="submission" date="2024-07" db="EMBL/GenBank/DDBJ databases">
        <authorList>
            <person name="Yu S.T."/>
        </authorList>
    </citation>
    <scope>NUCLEOTIDE SEQUENCE</scope>
    <source>
        <strain evidence="13">R39</strain>
    </source>
</reference>
<keyword evidence="10 12" id="KW-0472">Membrane</keyword>
<accession>A0AB39QFF6</accession>
<evidence type="ECO:0000256" key="8">
    <source>
        <dbReference type="ARBA" id="ARBA00022989"/>
    </source>
</evidence>
<evidence type="ECO:0000256" key="12">
    <source>
        <dbReference type="SAM" id="Phobius"/>
    </source>
</evidence>
<gene>
    <name evidence="13" type="ORF">AB5J52_01505</name>
</gene>
<feature type="transmembrane region" description="Helical" evidence="12">
    <location>
        <begin position="33"/>
        <end position="55"/>
    </location>
</feature>
<dbReference type="InterPro" id="IPR036188">
    <property type="entry name" value="FAD/NAD-bd_sf"/>
</dbReference>
<evidence type="ECO:0000256" key="6">
    <source>
        <dbReference type="ARBA" id="ARBA00022827"/>
    </source>
</evidence>
<dbReference type="InterPro" id="IPR000960">
    <property type="entry name" value="Flavin_mOase"/>
</dbReference>
<feature type="transmembrane region" description="Helical" evidence="12">
    <location>
        <begin position="379"/>
        <end position="406"/>
    </location>
</feature>
<evidence type="ECO:0000256" key="3">
    <source>
        <dbReference type="ARBA" id="ARBA00010139"/>
    </source>
</evidence>
<dbReference type="Pfam" id="PF00743">
    <property type="entry name" value="FMO-like"/>
    <property type="match status" value="1"/>
</dbReference>
<dbReference type="AlphaFoldDB" id="A0AB39QFF6"/>
<dbReference type="PRINTS" id="PR00370">
    <property type="entry name" value="FMOXYGENASE"/>
</dbReference>
<evidence type="ECO:0000256" key="5">
    <source>
        <dbReference type="ARBA" id="ARBA00022692"/>
    </source>
</evidence>
<name>A0AB39QFF6_9ACTN</name>
<dbReference type="Gene3D" id="3.50.50.60">
    <property type="entry name" value="FAD/NAD(P)-binding domain"/>
    <property type="match status" value="1"/>
</dbReference>
<evidence type="ECO:0000256" key="10">
    <source>
        <dbReference type="ARBA" id="ARBA00023136"/>
    </source>
</evidence>
<protein>
    <submittedName>
        <fullName evidence="13">Amino acid permease</fullName>
    </submittedName>
</protein>
<evidence type="ECO:0000256" key="4">
    <source>
        <dbReference type="ARBA" id="ARBA00022630"/>
    </source>
</evidence>
<dbReference type="EMBL" id="CP163441">
    <property type="protein sequence ID" value="XDQ41047.1"/>
    <property type="molecule type" value="Genomic_DNA"/>
</dbReference>
<comment type="similarity">
    <text evidence="2">Belongs to the FMO family.</text>
</comment>
<keyword evidence="6" id="KW-0274">FAD</keyword>
<dbReference type="InterPro" id="IPR050346">
    <property type="entry name" value="FMO-like"/>
</dbReference>
<feature type="transmembrane region" description="Helical" evidence="12">
    <location>
        <begin position="109"/>
        <end position="132"/>
    </location>
</feature>
<keyword evidence="7" id="KW-0521">NADP</keyword>
<feature type="compositionally biased region" description="Basic and acidic residues" evidence="11">
    <location>
        <begin position="1"/>
        <end position="18"/>
    </location>
</feature>
<feature type="transmembrane region" description="Helical" evidence="12">
    <location>
        <begin position="249"/>
        <end position="275"/>
    </location>
</feature>
<feature type="transmembrane region" description="Helical" evidence="12">
    <location>
        <begin position="144"/>
        <end position="160"/>
    </location>
</feature>
<feature type="transmembrane region" description="Helical" evidence="12">
    <location>
        <begin position="418"/>
        <end position="436"/>
    </location>
</feature>